<comment type="subcellular location">
    <subcellularLocation>
        <location evidence="1">Membrane</location>
        <topology evidence="1">Single-pass type I membrane protein</topology>
    </subcellularLocation>
</comment>
<sequence length="259" mass="29246">MATLREVTEADLSSNFTCFAQNSVGNATGVFRLKEKGKVLFIYILCGAIITLLGVLMGSAIVYLHRIEIVLVYRNYLAKDETVGDCKEFDAFVSHAKLDTFGGDNSFLDEEQFALEVLPNMLENNYGYKLCLLERDILPGGAYTDDIVKAIKKSRRAIIILSPSYISGPGLFELQAAVNCSLEDKTMKLILIKFQAFQEPDSLPPKVKKALRVLPMLTWKTSNSNKQLWKTMQYHMPVKNTRGLEKNCLNFFCFSWRSV</sequence>
<keyword evidence="5" id="KW-0677">Repeat</keyword>
<dbReference type="SUPFAM" id="SSF52200">
    <property type="entry name" value="Toll/Interleukin receptor TIR domain"/>
    <property type="match status" value="1"/>
</dbReference>
<evidence type="ECO:0000256" key="4">
    <source>
        <dbReference type="ARBA" id="ARBA00022729"/>
    </source>
</evidence>
<dbReference type="GeneTree" id="ENSGT01090000259985"/>
<feature type="transmembrane region" description="Helical" evidence="13">
    <location>
        <begin position="40"/>
        <end position="64"/>
    </location>
</feature>
<keyword evidence="6" id="KW-0378">Hydrolase</keyword>
<dbReference type="GO" id="GO:0042008">
    <property type="term" value="F:interleukin-18 receptor activity"/>
    <property type="evidence" value="ECO:0007669"/>
    <property type="project" value="TreeGrafter"/>
</dbReference>
<dbReference type="PANTHER" id="PTHR11890">
    <property type="entry name" value="INTERLEUKIN-1 RECEPTOR FAMILY MEMBER"/>
    <property type="match status" value="1"/>
</dbReference>
<dbReference type="Gene3D" id="3.40.50.10140">
    <property type="entry name" value="Toll/interleukin-1 receptor homology (TIR) domain"/>
    <property type="match status" value="1"/>
</dbReference>
<keyword evidence="16" id="KW-1185">Reference proteome</keyword>
<dbReference type="PRINTS" id="PR01537">
    <property type="entry name" value="INTRLKN1R1F"/>
</dbReference>
<feature type="domain" description="TIR" evidence="14">
    <location>
        <begin position="87"/>
        <end position="236"/>
    </location>
</feature>
<reference evidence="15" key="1">
    <citation type="submission" date="2025-08" db="UniProtKB">
        <authorList>
            <consortium name="Ensembl"/>
        </authorList>
    </citation>
    <scope>IDENTIFICATION</scope>
</reference>
<evidence type="ECO:0000256" key="9">
    <source>
        <dbReference type="ARBA" id="ARBA00023157"/>
    </source>
</evidence>
<dbReference type="GO" id="GO:0016787">
    <property type="term" value="F:hydrolase activity"/>
    <property type="evidence" value="ECO:0007669"/>
    <property type="project" value="UniProtKB-KW"/>
</dbReference>
<keyword evidence="3 13" id="KW-0812">Transmembrane</keyword>
<protein>
    <recommendedName>
        <fullName evidence="14">TIR domain-containing protein</fullName>
    </recommendedName>
</protein>
<evidence type="ECO:0000256" key="6">
    <source>
        <dbReference type="ARBA" id="ARBA00022801"/>
    </source>
</evidence>
<dbReference type="Pfam" id="PF01582">
    <property type="entry name" value="TIR"/>
    <property type="match status" value="1"/>
</dbReference>
<dbReference type="FunFam" id="3.40.50.10140:FF:000002">
    <property type="entry name" value="Interleukin 1 receptor accessory protein"/>
    <property type="match status" value="1"/>
</dbReference>
<keyword evidence="7 13" id="KW-1133">Transmembrane helix</keyword>
<keyword evidence="8 13" id="KW-0472">Membrane</keyword>
<dbReference type="InterPro" id="IPR015621">
    <property type="entry name" value="IL-1_rcpt_fam"/>
</dbReference>
<evidence type="ECO:0000256" key="1">
    <source>
        <dbReference type="ARBA" id="ARBA00004479"/>
    </source>
</evidence>
<dbReference type="InterPro" id="IPR035897">
    <property type="entry name" value="Toll_tir_struct_dom_sf"/>
</dbReference>
<evidence type="ECO:0000256" key="12">
    <source>
        <dbReference type="ARBA" id="ARBA00023319"/>
    </source>
</evidence>
<evidence type="ECO:0000256" key="10">
    <source>
        <dbReference type="ARBA" id="ARBA00023170"/>
    </source>
</evidence>
<evidence type="ECO:0000256" key="5">
    <source>
        <dbReference type="ARBA" id="ARBA00022737"/>
    </source>
</evidence>
<evidence type="ECO:0000313" key="16">
    <source>
        <dbReference type="Proteomes" id="UP000694392"/>
    </source>
</evidence>
<dbReference type="InterPro" id="IPR000157">
    <property type="entry name" value="TIR_dom"/>
</dbReference>
<evidence type="ECO:0000256" key="8">
    <source>
        <dbReference type="ARBA" id="ARBA00023136"/>
    </source>
</evidence>
<evidence type="ECO:0000259" key="14">
    <source>
        <dbReference type="PROSITE" id="PS50104"/>
    </source>
</evidence>
<keyword evidence="10" id="KW-0675">Receptor</keyword>
<reference evidence="15" key="2">
    <citation type="submission" date="2025-09" db="UniProtKB">
        <authorList>
            <consortium name="Ensembl"/>
        </authorList>
    </citation>
    <scope>IDENTIFICATION</scope>
</reference>
<dbReference type="InterPro" id="IPR013783">
    <property type="entry name" value="Ig-like_fold"/>
</dbReference>
<proteinExistence type="inferred from homology"/>
<dbReference type="GO" id="GO:0016020">
    <property type="term" value="C:membrane"/>
    <property type="evidence" value="ECO:0007669"/>
    <property type="project" value="UniProtKB-SubCell"/>
</dbReference>
<keyword evidence="4" id="KW-0732">Signal</keyword>
<dbReference type="PROSITE" id="PS50104">
    <property type="entry name" value="TIR"/>
    <property type="match status" value="1"/>
</dbReference>
<evidence type="ECO:0000256" key="11">
    <source>
        <dbReference type="ARBA" id="ARBA00023180"/>
    </source>
</evidence>
<comment type="similarity">
    <text evidence="2">Belongs to the interleukin-1 receptor family.</text>
</comment>
<keyword evidence="11" id="KW-0325">Glycoprotein</keyword>
<keyword evidence="12" id="KW-0393">Immunoglobulin domain</keyword>
<evidence type="ECO:0000256" key="2">
    <source>
        <dbReference type="ARBA" id="ARBA00009752"/>
    </source>
</evidence>
<accession>A0A8D0L4P4</accession>
<dbReference type="Ensembl" id="ENSSPUT00000007868.1">
    <property type="protein sequence ID" value="ENSSPUP00000007383.1"/>
    <property type="gene ID" value="ENSSPUG00000005714.1"/>
</dbReference>
<organism evidence="15 16">
    <name type="scientific">Sphenodon punctatus</name>
    <name type="common">Tuatara</name>
    <name type="synonym">Hatteria punctata</name>
    <dbReference type="NCBI Taxonomy" id="8508"/>
    <lineage>
        <taxon>Eukaryota</taxon>
        <taxon>Metazoa</taxon>
        <taxon>Chordata</taxon>
        <taxon>Craniata</taxon>
        <taxon>Vertebrata</taxon>
        <taxon>Euteleostomi</taxon>
        <taxon>Lepidosauria</taxon>
        <taxon>Sphenodontia</taxon>
        <taxon>Sphenodontidae</taxon>
        <taxon>Sphenodon</taxon>
    </lineage>
</organism>
<dbReference type="Gene3D" id="2.60.40.10">
    <property type="entry name" value="Immunoglobulins"/>
    <property type="match status" value="1"/>
</dbReference>
<evidence type="ECO:0000313" key="15">
    <source>
        <dbReference type="Ensembl" id="ENSSPUP00000007383.1"/>
    </source>
</evidence>
<dbReference type="SMART" id="SM00255">
    <property type="entry name" value="TIR"/>
    <property type="match status" value="1"/>
</dbReference>
<evidence type="ECO:0000256" key="13">
    <source>
        <dbReference type="SAM" id="Phobius"/>
    </source>
</evidence>
<dbReference type="OMA" id="LRWKQDY"/>
<dbReference type="Proteomes" id="UP000694392">
    <property type="component" value="Unplaced"/>
</dbReference>
<dbReference type="AlphaFoldDB" id="A0A8D0L4P4"/>
<dbReference type="PANTHER" id="PTHR11890:SF23">
    <property type="entry name" value="INTERLEUKIN-18 RECEPTOR ACCESSORY PROTEIN"/>
    <property type="match status" value="1"/>
</dbReference>
<evidence type="ECO:0000256" key="7">
    <source>
        <dbReference type="ARBA" id="ARBA00022989"/>
    </source>
</evidence>
<keyword evidence="9" id="KW-1015">Disulfide bond</keyword>
<name>A0A8D0L4P4_SPHPU</name>
<evidence type="ECO:0000256" key="3">
    <source>
        <dbReference type="ARBA" id="ARBA00022692"/>
    </source>
</evidence>